<dbReference type="Proteomes" id="UP001153292">
    <property type="component" value="Chromosome 12"/>
</dbReference>
<feature type="transmembrane region" description="Helical" evidence="1">
    <location>
        <begin position="51"/>
        <end position="69"/>
    </location>
</feature>
<protein>
    <recommendedName>
        <fullName evidence="4">Cupin-like domain-containing protein</fullName>
    </recommendedName>
</protein>
<dbReference type="EMBL" id="OU963905">
    <property type="protein sequence ID" value="CAH0398843.1"/>
    <property type="molecule type" value="Genomic_DNA"/>
</dbReference>
<evidence type="ECO:0000256" key="1">
    <source>
        <dbReference type="SAM" id="Phobius"/>
    </source>
</evidence>
<evidence type="ECO:0000313" key="2">
    <source>
        <dbReference type="EMBL" id="CAH0398843.1"/>
    </source>
</evidence>
<evidence type="ECO:0008006" key="4">
    <source>
        <dbReference type="Google" id="ProtNLM"/>
    </source>
</evidence>
<dbReference type="Gene3D" id="2.60.120.650">
    <property type="entry name" value="Cupin"/>
    <property type="match status" value="1"/>
</dbReference>
<keyword evidence="1" id="KW-1133">Transmembrane helix</keyword>
<dbReference type="PANTHER" id="PTHR12480:SF13">
    <property type="entry name" value="LD14533P"/>
    <property type="match status" value="1"/>
</dbReference>
<reference evidence="2" key="1">
    <citation type="submission" date="2021-12" db="EMBL/GenBank/DDBJ databases">
        <authorList>
            <person name="King R."/>
        </authorList>
    </citation>
    <scope>NUCLEOTIDE SEQUENCE</scope>
</reference>
<keyword evidence="1" id="KW-0472">Membrane</keyword>
<accession>A0ABN8B0N0</accession>
<sequence>MLNTKNERRIRERLRIIQKHANLRGLSLEALEQYNYICNLEQDKKLRHKDVVIVMIAFFVVLSLSGAWVNSILSVRCVIPANYLVWEATRPLADCAYCENVTEPIILYNVTRQEFAEYSYSSKPIIVKNAINHWRATKEFSFDLFKRLYLHTDGSYESFDEGCQFLNFKSDLFTLREVFEMSDERARNEPGQYPWYVGWGNCHPDIQATVRQYFEIPHFLPDDAEFSATENIFFGYEIGAVMHLDYISRLMWQGQVKGRKIWSVAPVPDCDHVCNKFQYYVEAGDIVLLDTRIWYHATTIPKGEFSMTVQSEYG</sequence>
<dbReference type="PANTHER" id="PTHR12480">
    <property type="entry name" value="ARGININE DEMETHYLASE AND LYSYL-HYDROXYLASE JMJD"/>
    <property type="match status" value="1"/>
</dbReference>
<keyword evidence="1" id="KW-0812">Transmembrane</keyword>
<dbReference type="InterPro" id="IPR050910">
    <property type="entry name" value="JMJD6_ArgDemeth/LysHydrox"/>
</dbReference>
<name>A0ABN8B0N0_CHISP</name>
<gene>
    <name evidence="2" type="ORF">CHILSU_LOCUS1968</name>
</gene>
<dbReference type="SUPFAM" id="SSF51197">
    <property type="entry name" value="Clavaminate synthase-like"/>
    <property type="match status" value="1"/>
</dbReference>
<organism evidence="2 3">
    <name type="scientific">Chilo suppressalis</name>
    <name type="common">Asiatic rice borer moth</name>
    <dbReference type="NCBI Taxonomy" id="168631"/>
    <lineage>
        <taxon>Eukaryota</taxon>
        <taxon>Metazoa</taxon>
        <taxon>Ecdysozoa</taxon>
        <taxon>Arthropoda</taxon>
        <taxon>Hexapoda</taxon>
        <taxon>Insecta</taxon>
        <taxon>Pterygota</taxon>
        <taxon>Neoptera</taxon>
        <taxon>Endopterygota</taxon>
        <taxon>Lepidoptera</taxon>
        <taxon>Glossata</taxon>
        <taxon>Ditrysia</taxon>
        <taxon>Pyraloidea</taxon>
        <taxon>Crambidae</taxon>
        <taxon>Crambinae</taxon>
        <taxon>Chilo</taxon>
    </lineage>
</organism>
<proteinExistence type="predicted"/>
<evidence type="ECO:0000313" key="3">
    <source>
        <dbReference type="Proteomes" id="UP001153292"/>
    </source>
</evidence>
<keyword evidence="3" id="KW-1185">Reference proteome</keyword>